<dbReference type="InterPro" id="IPR050140">
    <property type="entry name" value="SRY-related_HMG-box_TF-like"/>
</dbReference>
<dbReference type="SMART" id="SM00398">
    <property type="entry name" value="HMG"/>
    <property type="match status" value="1"/>
</dbReference>
<comment type="caution">
    <text evidence="7">The sequence shown here is derived from an EMBL/GenBank/DDBJ whole genome shotgun (WGS) entry which is preliminary data.</text>
</comment>
<keyword evidence="3" id="KW-0804">Transcription</keyword>
<dbReference type="PROSITE" id="PS50118">
    <property type="entry name" value="HMG_BOX_2"/>
    <property type="match status" value="1"/>
</dbReference>
<evidence type="ECO:0000313" key="8">
    <source>
        <dbReference type="Proteomes" id="UP000789706"/>
    </source>
</evidence>
<evidence type="ECO:0000259" key="6">
    <source>
        <dbReference type="PROSITE" id="PS50118"/>
    </source>
</evidence>
<dbReference type="SUPFAM" id="SSF47095">
    <property type="entry name" value="HMG-box"/>
    <property type="match status" value="1"/>
</dbReference>
<reference evidence="7" key="1">
    <citation type="submission" date="2021-06" db="EMBL/GenBank/DDBJ databases">
        <authorList>
            <person name="Kallberg Y."/>
            <person name="Tangrot J."/>
            <person name="Rosling A."/>
        </authorList>
    </citation>
    <scope>NUCLEOTIDE SEQUENCE</scope>
    <source>
        <strain evidence="7">AZ414A</strain>
    </source>
</reference>
<feature type="compositionally biased region" description="Polar residues" evidence="5">
    <location>
        <begin position="1"/>
        <end position="21"/>
    </location>
</feature>
<evidence type="ECO:0000256" key="1">
    <source>
        <dbReference type="ARBA" id="ARBA00023015"/>
    </source>
</evidence>
<protein>
    <submittedName>
        <fullName evidence="7">8594_t:CDS:1</fullName>
    </submittedName>
</protein>
<dbReference type="InterPro" id="IPR036910">
    <property type="entry name" value="HMG_box_dom_sf"/>
</dbReference>
<dbReference type="PANTHER" id="PTHR10270">
    <property type="entry name" value="SOX TRANSCRIPTION FACTOR"/>
    <property type="match status" value="1"/>
</dbReference>
<dbReference type="PANTHER" id="PTHR10270:SF161">
    <property type="entry name" value="SEX-DETERMINING REGION Y PROTEIN"/>
    <property type="match status" value="1"/>
</dbReference>
<dbReference type="OrthoDB" id="6247875at2759"/>
<dbReference type="InterPro" id="IPR009071">
    <property type="entry name" value="HMG_box_dom"/>
</dbReference>
<accession>A0A9N8YM23</accession>
<keyword evidence="4" id="KW-0539">Nucleus</keyword>
<dbReference type="Gene3D" id="1.10.30.10">
    <property type="entry name" value="High mobility group box domain"/>
    <property type="match status" value="1"/>
</dbReference>
<feature type="region of interest" description="Disordered" evidence="5">
    <location>
        <begin position="182"/>
        <end position="223"/>
    </location>
</feature>
<feature type="compositionally biased region" description="Basic residues" evidence="5">
    <location>
        <begin position="188"/>
        <end position="201"/>
    </location>
</feature>
<dbReference type="Proteomes" id="UP000789706">
    <property type="component" value="Unassembled WGS sequence"/>
</dbReference>
<evidence type="ECO:0000256" key="4">
    <source>
        <dbReference type="PROSITE-ProRule" id="PRU00267"/>
    </source>
</evidence>
<dbReference type="FunFam" id="1.10.30.10:FF:000041">
    <property type="entry name" value="HMG box family protein"/>
    <property type="match status" value="1"/>
</dbReference>
<feature type="DNA-binding region" description="HMG box" evidence="4">
    <location>
        <begin position="118"/>
        <end position="186"/>
    </location>
</feature>
<sequence>MRNASPKTGITSNKSSETTAKAPTLQIIPHDEIISLFEQRKGAQYFIPEGFEPVLIPSNSSLPNLLQNDKGVQQQLLAHHKQLKLINQNIFPSLVLARPSAPTPRGGIVTKAVKPKKPPRPPNAFILYRRSKQPGIVAANEGITNNEVSKQVGEMWHKEPLEEKMRFQRMADEAKLQHMEKYPEYKYRPRRPHEKRRRNKRQNTGLGNSNVMPNNNNTTINNKPTTSVINNTSSPLISSSPIISNVNINNINELLLLDRRASVDTIDTISTSDYVDESRRNSLLSINEQFEEFELPIFENTVSPIIDDNCQYQFQPSTTPPSSSESPDTYNDYNNVCVETTGTNSLDLFMEGVSPGSESEVNPFDYFFTPPNEPYNFIPFGEFDLSNLMSSPNIGIEMVANME</sequence>
<dbReference type="Pfam" id="PF00505">
    <property type="entry name" value="HMG_box"/>
    <property type="match status" value="1"/>
</dbReference>
<dbReference type="CDD" id="cd01389">
    <property type="entry name" value="HMG-box_ROX1-like"/>
    <property type="match status" value="1"/>
</dbReference>
<evidence type="ECO:0000256" key="5">
    <source>
        <dbReference type="SAM" id="MobiDB-lite"/>
    </source>
</evidence>
<feature type="region of interest" description="Disordered" evidence="5">
    <location>
        <begin position="1"/>
        <end position="23"/>
    </location>
</feature>
<dbReference type="GO" id="GO:0030154">
    <property type="term" value="P:cell differentiation"/>
    <property type="evidence" value="ECO:0007669"/>
    <property type="project" value="TreeGrafter"/>
</dbReference>
<feature type="domain" description="HMG box" evidence="6">
    <location>
        <begin position="118"/>
        <end position="186"/>
    </location>
</feature>
<keyword evidence="2 4" id="KW-0238">DNA-binding</keyword>
<feature type="compositionally biased region" description="Low complexity" evidence="5">
    <location>
        <begin position="208"/>
        <end position="223"/>
    </location>
</feature>
<keyword evidence="8" id="KW-1185">Reference proteome</keyword>
<dbReference type="GO" id="GO:0005634">
    <property type="term" value="C:nucleus"/>
    <property type="evidence" value="ECO:0007669"/>
    <property type="project" value="UniProtKB-UniRule"/>
</dbReference>
<keyword evidence="1" id="KW-0805">Transcription regulation</keyword>
<dbReference type="AlphaFoldDB" id="A0A9N8YM23"/>
<dbReference type="GO" id="GO:0000978">
    <property type="term" value="F:RNA polymerase II cis-regulatory region sequence-specific DNA binding"/>
    <property type="evidence" value="ECO:0007669"/>
    <property type="project" value="TreeGrafter"/>
</dbReference>
<dbReference type="EMBL" id="CAJVPK010000010">
    <property type="protein sequence ID" value="CAG8433052.1"/>
    <property type="molecule type" value="Genomic_DNA"/>
</dbReference>
<evidence type="ECO:0000256" key="3">
    <source>
        <dbReference type="ARBA" id="ARBA00023163"/>
    </source>
</evidence>
<evidence type="ECO:0000256" key="2">
    <source>
        <dbReference type="ARBA" id="ARBA00023125"/>
    </source>
</evidence>
<proteinExistence type="predicted"/>
<evidence type="ECO:0000313" key="7">
    <source>
        <dbReference type="EMBL" id="CAG8433052.1"/>
    </source>
</evidence>
<name>A0A9N8YM23_9GLOM</name>
<gene>
    <name evidence="7" type="ORF">DEBURN_LOCUS322</name>
</gene>
<organism evidence="7 8">
    <name type="scientific">Diversispora eburnea</name>
    <dbReference type="NCBI Taxonomy" id="1213867"/>
    <lineage>
        <taxon>Eukaryota</taxon>
        <taxon>Fungi</taxon>
        <taxon>Fungi incertae sedis</taxon>
        <taxon>Mucoromycota</taxon>
        <taxon>Glomeromycotina</taxon>
        <taxon>Glomeromycetes</taxon>
        <taxon>Diversisporales</taxon>
        <taxon>Diversisporaceae</taxon>
        <taxon>Diversispora</taxon>
    </lineage>
</organism>
<dbReference type="GO" id="GO:0001228">
    <property type="term" value="F:DNA-binding transcription activator activity, RNA polymerase II-specific"/>
    <property type="evidence" value="ECO:0007669"/>
    <property type="project" value="TreeGrafter"/>
</dbReference>